<keyword evidence="2" id="KW-1185">Reference proteome</keyword>
<reference evidence="2" key="1">
    <citation type="submission" date="2023-07" db="EMBL/GenBank/DDBJ databases">
        <title>Novel Mycoplasma species identified in domestic and wild animals.</title>
        <authorList>
            <person name="Volokhov D.V."/>
            <person name="Furtak V.A."/>
            <person name="Zagorodnyaya T.A."/>
        </authorList>
    </citation>
    <scope>NUCLEOTIDE SEQUENCE [LARGE SCALE GENOMIC DNA]</scope>
    <source>
        <strain evidence="2">92-19</strain>
    </source>
</reference>
<dbReference type="Proteomes" id="UP001209076">
    <property type="component" value="Unassembled WGS sequence"/>
</dbReference>
<gene>
    <name evidence="1" type="ORF">N7603_05555</name>
</gene>
<accession>A0ABT2PVY5</accession>
<sequence>MRYDYLKEHDYLIDDSISPIIVQDISIFKTSLVESGQIIIKNQNDLDAYRAQNYPIPNYYLTGPYGYFEKQGVYVVFHITTPSNKAYELDSYSYRNQKLEIVLRETIDNTPEQTSFVIVNCYVFDNLESVSYTIKP</sequence>
<name>A0ABT2PVY5_9MOLU</name>
<dbReference type="EMBL" id="JAOEGN010000009">
    <property type="protein sequence ID" value="MCU0105118.1"/>
    <property type="molecule type" value="Genomic_DNA"/>
</dbReference>
<evidence type="ECO:0000313" key="2">
    <source>
        <dbReference type="Proteomes" id="UP001209076"/>
    </source>
</evidence>
<evidence type="ECO:0000313" key="1">
    <source>
        <dbReference type="EMBL" id="MCU0105118.1"/>
    </source>
</evidence>
<organism evidence="1 2">
    <name type="scientific">Paracholeplasma vituli</name>
    <dbReference type="NCBI Taxonomy" id="69473"/>
    <lineage>
        <taxon>Bacteria</taxon>
        <taxon>Bacillati</taxon>
        <taxon>Mycoplasmatota</taxon>
        <taxon>Mollicutes</taxon>
        <taxon>Acholeplasmatales</taxon>
        <taxon>Acholeplasmataceae</taxon>
        <taxon>Paracholeplasma</taxon>
    </lineage>
</organism>
<proteinExistence type="predicted"/>
<comment type="caution">
    <text evidence="1">The sequence shown here is derived from an EMBL/GenBank/DDBJ whole genome shotgun (WGS) entry which is preliminary data.</text>
</comment>
<protein>
    <submittedName>
        <fullName evidence="1">Uncharacterized protein</fullName>
    </submittedName>
</protein>